<comment type="caution">
    <text evidence="5">The sequence shown here is derived from an EMBL/GenBank/DDBJ whole genome shotgun (WGS) entry which is preliminary data.</text>
</comment>
<dbReference type="Pfam" id="PF01263">
    <property type="entry name" value="Aldose_epim"/>
    <property type="match status" value="1"/>
</dbReference>
<dbReference type="EMBL" id="BPVZ01000074">
    <property type="protein sequence ID" value="GKV26972.1"/>
    <property type="molecule type" value="Genomic_DNA"/>
</dbReference>
<evidence type="ECO:0000313" key="6">
    <source>
        <dbReference type="Proteomes" id="UP001054252"/>
    </source>
</evidence>
<keyword evidence="6" id="KW-1185">Reference proteome</keyword>
<dbReference type="EC" id="5.1.3.15" evidence="3"/>
<evidence type="ECO:0000256" key="2">
    <source>
        <dbReference type="ARBA" id="ARBA00005866"/>
    </source>
</evidence>
<reference evidence="5 6" key="1">
    <citation type="journal article" date="2021" name="Commun. Biol.">
        <title>The genome of Shorea leprosula (Dipterocarpaceae) highlights the ecological relevance of drought in aseasonal tropical rainforests.</title>
        <authorList>
            <person name="Ng K.K.S."/>
            <person name="Kobayashi M.J."/>
            <person name="Fawcett J.A."/>
            <person name="Hatakeyama M."/>
            <person name="Paape T."/>
            <person name="Ng C.H."/>
            <person name="Ang C.C."/>
            <person name="Tnah L.H."/>
            <person name="Lee C.T."/>
            <person name="Nishiyama T."/>
            <person name="Sese J."/>
            <person name="O'Brien M.J."/>
            <person name="Copetti D."/>
            <person name="Mohd Noor M.I."/>
            <person name="Ong R.C."/>
            <person name="Putra M."/>
            <person name="Sireger I.Z."/>
            <person name="Indrioko S."/>
            <person name="Kosugi Y."/>
            <person name="Izuno A."/>
            <person name="Isagi Y."/>
            <person name="Lee S.L."/>
            <person name="Shimizu K.K."/>
        </authorList>
    </citation>
    <scope>NUCLEOTIDE SEQUENCE [LARGE SCALE GENOMIC DNA]</scope>
    <source>
        <strain evidence="5">214</strain>
    </source>
</reference>
<dbReference type="GO" id="GO:0047938">
    <property type="term" value="F:glucose-6-phosphate 1-epimerase activity"/>
    <property type="evidence" value="ECO:0007669"/>
    <property type="project" value="UniProtKB-EC"/>
</dbReference>
<dbReference type="InterPro" id="IPR014718">
    <property type="entry name" value="GH-type_carb-bd"/>
</dbReference>
<name>A0AAV5KQU6_9ROSI</name>
<dbReference type="GO" id="GO:0030246">
    <property type="term" value="F:carbohydrate binding"/>
    <property type="evidence" value="ECO:0007669"/>
    <property type="project" value="InterPro"/>
</dbReference>
<proteinExistence type="inferred from homology"/>
<dbReference type="AlphaFoldDB" id="A0AAV5KQU6"/>
<comment type="similarity">
    <text evidence="2">Belongs to the glucose-6-phosphate 1-epimerase family.</text>
</comment>
<organism evidence="5 6">
    <name type="scientific">Rubroshorea leprosula</name>
    <dbReference type="NCBI Taxonomy" id="152421"/>
    <lineage>
        <taxon>Eukaryota</taxon>
        <taxon>Viridiplantae</taxon>
        <taxon>Streptophyta</taxon>
        <taxon>Embryophyta</taxon>
        <taxon>Tracheophyta</taxon>
        <taxon>Spermatophyta</taxon>
        <taxon>Magnoliopsida</taxon>
        <taxon>eudicotyledons</taxon>
        <taxon>Gunneridae</taxon>
        <taxon>Pentapetalae</taxon>
        <taxon>rosids</taxon>
        <taxon>malvids</taxon>
        <taxon>Malvales</taxon>
        <taxon>Dipterocarpaceae</taxon>
        <taxon>Rubroshorea</taxon>
    </lineage>
</organism>
<dbReference type="GO" id="GO:0005737">
    <property type="term" value="C:cytoplasm"/>
    <property type="evidence" value="ECO:0007669"/>
    <property type="project" value="TreeGrafter"/>
</dbReference>
<evidence type="ECO:0000256" key="3">
    <source>
        <dbReference type="ARBA" id="ARBA00012083"/>
    </source>
</evidence>
<dbReference type="Gene3D" id="2.70.98.10">
    <property type="match status" value="1"/>
</dbReference>
<gene>
    <name evidence="5" type="ORF">SLEP1_g36181</name>
</gene>
<dbReference type="InterPro" id="IPR011013">
    <property type="entry name" value="Gal_mutarotase_sf_dom"/>
</dbReference>
<accession>A0AAV5KQU6</accession>
<dbReference type="InterPro" id="IPR008183">
    <property type="entry name" value="Aldose_1/G6P_1-epimerase"/>
</dbReference>
<keyword evidence="4" id="KW-0413">Isomerase</keyword>
<sequence>MAGSAAASDQSLRGSVEIGRDGNGVEMILLRNPKGATVEVSCHGGQVLSWKTQRGEELLFMGIDLKIWPHKYVPICIALFKFHLRVALADDGSLILVSRVRNVCSKPFTFTFAYLACLAVSDIGEVRVEGLETCDYLDSLKGGMRSTEQAISLSFDSEVDRVYVEAEGVIEVLDHEKRRTLKINREGLPDVVVWNPWDKKSKAIADFEKNDYKRMVSVSGAAIEKPIKLKPEEEWMGRLKLTLSLSTRIEESSSKSGCSTSM</sequence>
<evidence type="ECO:0000256" key="4">
    <source>
        <dbReference type="ARBA" id="ARBA00023235"/>
    </source>
</evidence>
<dbReference type="PANTHER" id="PTHR11122:SF31">
    <property type="entry name" value="GLUCOSE-6-PHOSPHATE 1-EPIMERASE"/>
    <property type="match status" value="1"/>
</dbReference>
<evidence type="ECO:0000313" key="5">
    <source>
        <dbReference type="EMBL" id="GKV26972.1"/>
    </source>
</evidence>
<dbReference type="InterPro" id="IPR025532">
    <property type="entry name" value="G6P_1-epimerase"/>
</dbReference>
<dbReference type="Proteomes" id="UP001054252">
    <property type="component" value="Unassembled WGS sequence"/>
</dbReference>
<dbReference type="SUPFAM" id="SSF74650">
    <property type="entry name" value="Galactose mutarotase-like"/>
    <property type="match status" value="1"/>
</dbReference>
<protein>
    <recommendedName>
        <fullName evidence="3">glucose-6-phosphate 1-epimerase</fullName>
        <ecNumber evidence="3">5.1.3.15</ecNumber>
    </recommendedName>
</protein>
<evidence type="ECO:0000256" key="1">
    <source>
        <dbReference type="ARBA" id="ARBA00001096"/>
    </source>
</evidence>
<dbReference type="GO" id="GO:0005975">
    <property type="term" value="P:carbohydrate metabolic process"/>
    <property type="evidence" value="ECO:0007669"/>
    <property type="project" value="InterPro"/>
</dbReference>
<comment type="catalytic activity">
    <reaction evidence="1">
        <text>alpha-D-glucose 6-phosphate = beta-D-glucose 6-phosphate</text>
        <dbReference type="Rhea" id="RHEA:16249"/>
        <dbReference type="ChEBI" id="CHEBI:58225"/>
        <dbReference type="ChEBI" id="CHEBI:58247"/>
        <dbReference type="EC" id="5.1.3.15"/>
    </reaction>
</comment>
<dbReference type="PIRSF" id="PIRSF016020">
    <property type="entry name" value="PHexose_mutarotase"/>
    <property type="match status" value="1"/>
</dbReference>
<dbReference type="PANTHER" id="PTHR11122">
    <property type="entry name" value="APOSPORY-ASSOCIATED PROTEIN C-RELATED"/>
    <property type="match status" value="1"/>
</dbReference>